<dbReference type="EMBL" id="CAKKNE010000005">
    <property type="protein sequence ID" value="CAH0376447.1"/>
    <property type="molecule type" value="Genomic_DNA"/>
</dbReference>
<dbReference type="InterPro" id="IPR016035">
    <property type="entry name" value="Acyl_Trfase/lysoPLipase"/>
</dbReference>
<sequence>MGDKVAFLYAPVGWQRPDMGRQLYEREAVFREALDAAAADLGAAAPDLLAALYPKAKGVYDGVLDGARYAQPALFAVEVALDALLRSRGVAPDAVLGHSLGELAAACSGNGEGAKCGPLSRREAARIVAIRAALMAEHAVEGGMTAVRASAEECAAAIEATAAECWVAAVNAPQSTVLAGRRHGIAAVVARLGRESTRVRATHPDHTPLMDGIGRELARAVRLPDAFPTALEVYSGAAGGRVAAKALRTGAFWRRHATSPVRFTDALKALAAGGVRAFVEVGEGMLCGLGKETLARGVDQEATWAAALARGGDDGKAVAACVAAAAPPPELVACRVESDGPEPAVALKFPRRASLAHLRAFVEKVYGKKIDLVAPATEPALRAAVAAGAVDVRVAATKKRGARAAAPRPQKKSPKLASAATPFFAAPAGEPVLGAAARALRDALPLPSSLPELDFPADSMGGRCLDAWRYRWGQRLGDLWLYVPLPAGTEAKDVRVDVHRARLSVEIRGVVLHAGALWNAGETHGVDVDAAAWVVVRHGCDRFERDATPVLQVELHKKKSAWWKAVWAGHPTIEPWEVPGWREATLGGHRSTCGGRLHPRPWDLLNARVAVADAVGELLRGKKKSGTVTTCVSVRWAYLSRASGMWIGSSRRSASWRAGGQAAPT</sequence>
<organism evidence="4 5">
    <name type="scientific">Pelagomonas calceolata</name>
    <dbReference type="NCBI Taxonomy" id="35677"/>
    <lineage>
        <taxon>Eukaryota</taxon>
        <taxon>Sar</taxon>
        <taxon>Stramenopiles</taxon>
        <taxon>Ochrophyta</taxon>
        <taxon>Pelagophyceae</taxon>
        <taxon>Pelagomonadales</taxon>
        <taxon>Pelagomonadaceae</taxon>
        <taxon>Pelagomonas</taxon>
    </lineage>
</organism>
<dbReference type="GO" id="GO:0005737">
    <property type="term" value="C:cytoplasm"/>
    <property type="evidence" value="ECO:0007669"/>
    <property type="project" value="TreeGrafter"/>
</dbReference>
<dbReference type="InterPro" id="IPR008978">
    <property type="entry name" value="HSP20-like_chaperone"/>
</dbReference>
<dbReference type="OrthoDB" id="329835at2759"/>
<evidence type="ECO:0000313" key="5">
    <source>
        <dbReference type="Proteomes" id="UP000789595"/>
    </source>
</evidence>
<feature type="domain" description="CS" evidence="3">
    <location>
        <begin position="465"/>
        <end position="567"/>
    </location>
</feature>
<dbReference type="InterPro" id="IPR014043">
    <property type="entry name" value="Acyl_transferase_dom"/>
</dbReference>
<keyword evidence="5" id="KW-1185">Reference proteome</keyword>
<name>A0A8J2X110_9STRA</name>
<keyword evidence="1" id="KW-0596">Phosphopantetheine</keyword>
<protein>
    <recommendedName>
        <fullName evidence="3">CS domain-containing protein</fullName>
    </recommendedName>
</protein>
<dbReference type="Proteomes" id="UP000789595">
    <property type="component" value="Unassembled WGS sequence"/>
</dbReference>
<dbReference type="GO" id="GO:0004312">
    <property type="term" value="F:fatty acid synthase activity"/>
    <property type="evidence" value="ECO:0007669"/>
    <property type="project" value="TreeGrafter"/>
</dbReference>
<dbReference type="InterPro" id="IPR050091">
    <property type="entry name" value="PKS_NRPS_Biosynth_Enz"/>
</dbReference>
<evidence type="ECO:0000256" key="1">
    <source>
        <dbReference type="ARBA" id="ARBA00022450"/>
    </source>
</evidence>
<dbReference type="InterPro" id="IPR016036">
    <property type="entry name" value="Malonyl_transacylase_ACP-bd"/>
</dbReference>
<dbReference type="Gene3D" id="3.30.70.3290">
    <property type="match status" value="1"/>
</dbReference>
<dbReference type="SUPFAM" id="SSF52151">
    <property type="entry name" value="FabD/lysophospholipase-like"/>
    <property type="match status" value="1"/>
</dbReference>
<dbReference type="InterPro" id="IPR007052">
    <property type="entry name" value="CS_dom"/>
</dbReference>
<dbReference type="InterPro" id="IPR001227">
    <property type="entry name" value="Ac_transferase_dom_sf"/>
</dbReference>
<keyword evidence="2" id="KW-0597">Phosphoprotein</keyword>
<dbReference type="Pfam" id="PF00698">
    <property type="entry name" value="Acyl_transf_1"/>
    <property type="match status" value="1"/>
</dbReference>
<dbReference type="Gene3D" id="3.40.366.10">
    <property type="entry name" value="Malonyl-Coenzyme A Acyl Carrier Protein, domain 2"/>
    <property type="match status" value="1"/>
</dbReference>
<evidence type="ECO:0000259" key="3">
    <source>
        <dbReference type="PROSITE" id="PS51203"/>
    </source>
</evidence>
<dbReference type="Gene3D" id="2.60.40.790">
    <property type="match status" value="1"/>
</dbReference>
<dbReference type="SMART" id="SM00827">
    <property type="entry name" value="PKS_AT"/>
    <property type="match status" value="1"/>
</dbReference>
<dbReference type="CDD" id="cd06467">
    <property type="entry name" value="p23_NUDC_like"/>
    <property type="match status" value="1"/>
</dbReference>
<dbReference type="GO" id="GO:0005886">
    <property type="term" value="C:plasma membrane"/>
    <property type="evidence" value="ECO:0007669"/>
    <property type="project" value="TreeGrafter"/>
</dbReference>
<dbReference type="AlphaFoldDB" id="A0A8J2X110"/>
<dbReference type="SUPFAM" id="SSF55048">
    <property type="entry name" value="Probable ACP-binding domain of malonyl-CoA ACP transacylase"/>
    <property type="match status" value="1"/>
</dbReference>
<evidence type="ECO:0000313" key="4">
    <source>
        <dbReference type="EMBL" id="CAH0376447.1"/>
    </source>
</evidence>
<comment type="caution">
    <text evidence="4">The sequence shown here is derived from an EMBL/GenBank/DDBJ whole genome shotgun (WGS) entry which is preliminary data.</text>
</comment>
<reference evidence="4" key="1">
    <citation type="submission" date="2021-11" db="EMBL/GenBank/DDBJ databases">
        <authorList>
            <consortium name="Genoscope - CEA"/>
            <person name="William W."/>
        </authorList>
    </citation>
    <scope>NUCLEOTIDE SEQUENCE</scope>
</reference>
<proteinExistence type="predicted"/>
<evidence type="ECO:0000256" key="2">
    <source>
        <dbReference type="ARBA" id="ARBA00022553"/>
    </source>
</evidence>
<dbReference type="PANTHER" id="PTHR43775:SF37">
    <property type="entry name" value="SI:DKEY-61P9.11"/>
    <property type="match status" value="1"/>
</dbReference>
<dbReference type="PANTHER" id="PTHR43775">
    <property type="entry name" value="FATTY ACID SYNTHASE"/>
    <property type="match status" value="1"/>
</dbReference>
<gene>
    <name evidence="4" type="ORF">PECAL_5P10350</name>
</gene>
<dbReference type="Pfam" id="PF04969">
    <property type="entry name" value="CS"/>
    <property type="match status" value="1"/>
</dbReference>
<dbReference type="SUPFAM" id="SSF49764">
    <property type="entry name" value="HSP20-like chaperones"/>
    <property type="match status" value="1"/>
</dbReference>
<accession>A0A8J2X110</accession>
<dbReference type="GO" id="GO:0006633">
    <property type="term" value="P:fatty acid biosynthetic process"/>
    <property type="evidence" value="ECO:0007669"/>
    <property type="project" value="TreeGrafter"/>
</dbReference>
<dbReference type="PROSITE" id="PS51203">
    <property type="entry name" value="CS"/>
    <property type="match status" value="1"/>
</dbReference>